<comment type="caution">
    <text evidence="2">The sequence shown here is derived from an EMBL/GenBank/DDBJ whole genome shotgun (WGS) entry which is preliminary data.</text>
</comment>
<feature type="domain" description="HD/PDEase" evidence="1">
    <location>
        <begin position="32"/>
        <end position="151"/>
    </location>
</feature>
<dbReference type="InterPro" id="IPR003607">
    <property type="entry name" value="HD/PDEase_dom"/>
</dbReference>
<evidence type="ECO:0000313" key="2">
    <source>
        <dbReference type="EMBL" id="EEC57619.1"/>
    </source>
</evidence>
<proteinExistence type="predicted"/>
<protein>
    <recommendedName>
        <fullName evidence="1">HD/PDEase domain-containing protein</fullName>
    </recommendedName>
</protein>
<dbReference type="Gene3D" id="1.10.3210.10">
    <property type="entry name" value="Hypothetical protein af1432"/>
    <property type="match status" value="1"/>
</dbReference>
<keyword evidence="3" id="KW-1185">Reference proteome</keyword>
<dbReference type="eggNOG" id="COG1896">
    <property type="taxonomic scope" value="Bacteria"/>
</dbReference>
<evidence type="ECO:0000313" key="3">
    <source>
        <dbReference type="Proteomes" id="UP000003136"/>
    </source>
</evidence>
<dbReference type="AlphaFoldDB" id="B7ASS3"/>
<dbReference type="SMART" id="SM00471">
    <property type="entry name" value="HDc"/>
    <property type="match status" value="1"/>
</dbReference>
<gene>
    <name evidence="2" type="ORF">BACPEC_02128</name>
</gene>
<dbReference type="InterPro" id="IPR006674">
    <property type="entry name" value="HD_domain"/>
</dbReference>
<dbReference type="Proteomes" id="UP000003136">
    <property type="component" value="Unassembled WGS sequence"/>
</dbReference>
<dbReference type="SUPFAM" id="SSF109604">
    <property type="entry name" value="HD-domain/PDEase-like"/>
    <property type="match status" value="1"/>
</dbReference>
<organism evidence="2 3">
    <name type="scientific">[Bacteroides] pectinophilus ATCC 43243</name>
    <dbReference type="NCBI Taxonomy" id="483218"/>
    <lineage>
        <taxon>Bacteria</taxon>
        <taxon>Bacillati</taxon>
        <taxon>Bacillota</taxon>
        <taxon>Clostridia</taxon>
        <taxon>Eubacteriales</taxon>
    </lineage>
</organism>
<dbReference type="Pfam" id="PF01966">
    <property type="entry name" value="HD"/>
    <property type="match status" value="1"/>
</dbReference>
<dbReference type="STRING" id="483218.BACPEC_02128"/>
<dbReference type="HOGENOM" id="CLU_104072_0_1_9"/>
<reference evidence="2 3" key="1">
    <citation type="submission" date="2008-11" db="EMBL/GenBank/DDBJ databases">
        <title>Draft genome sequence of Bacteroides pectinophilus (ATCC 43243).</title>
        <authorList>
            <person name="Sudarsanam P."/>
            <person name="Ley R."/>
            <person name="Guruge J."/>
            <person name="Turnbaugh P.J."/>
            <person name="Mahowald M."/>
            <person name="Liep D."/>
            <person name="Gordon J."/>
        </authorList>
    </citation>
    <scope>NUCLEOTIDE SEQUENCE [LARGE SCALE GENOMIC DNA]</scope>
    <source>
        <strain evidence="2 3">ATCC 43243</strain>
    </source>
</reference>
<reference evidence="2 3" key="2">
    <citation type="submission" date="2008-11" db="EMBL/GenBank/DDBJ databases">
        <authorList>
            <person name="Fulton L."/>
            <person name="Clifton S."/>
            <person name="Fulton B."/>
            <person name="Xu J."/>
            <person name="Minx P."/>
            <person name="Pepin K.H."/>
            <person name="Johnson M."/>
            <person name="Bhonagiri V."/>
            <person name="Nash W.E."/>
            <person name="Mardis E.R."/>
            <person name="Wilson R.K."/>
        </authorList>
    </citation>
    <scope>NUCLEOTIDE SEQUENCE [LARGE SCALE GENOMIC DNA]</scope>
    <source>
        <strain evidence="2 3">ATCC 43243</strain>
    </source>
</reference>
<accession>B7ASS3</accession>
<dbReference type="EMBL" id="ABVQ01000036">
    <property type="protein sequence ID" value="EEC57619.1"/>
    <property type="molecule type" value="Genomic_DNA"/>
</dbReference>
<evidence type="ECO:0000259" key="1">
    <source>
        <dbReference type="SMART" id="SM00471"/>
    </source>
</evidence>
<name>B7ASS3_9FIRM</name>
<sequence length="157" mass="18386">MNREYADEISTAIGELKKDGRYRELNNYIQHGTVSVFKHCRNVAYVSLLIADRLHIRVDRKALVKGALLHDYFLYDWHEKNKNHRLHGFYHPRHALRNAMQDYNISDKEADIILKHMFPLTIIPPNNREAWIVCMADKICATYETAGNFRLHAKPVG</sequence>